<evidence type="ECO:0000256" key="4">
    <source>
        <dbReference type="ARBA" id="ARBA00022723"/>
    </source>
</evidence>
<dbReference type="SUPFAM" id="SSF50022">
    <property type="entry name" value="ISP domain"/>
    <property type="match status" value="1"/>
</dbReference>
<gene>
    <name evidence="11" type="ORF">GCM10007853_30470</name>
</gene>
<dbReference type="InterPro" id="IPR036922">
    <property type="entry name" value="Rieske_2Fe-2S_sf"/>
</dbReference>
<keyword evidence="3" id="KW-0001">2Fe-2S</keyword>
<evidence type="ECO:0000313" key="11">
    <source>
        <dbReference type="EMBL" id="GLQ25173.1"/>
    </source>
</evidence>
<name>A0ABQ5VCF8_9PROT</name>
<evidence type="ECO:0000256" key="5">
    <source>
        <dbReference type="ARBA" id="ARBA00022989"/>
    </source>
</evidence>
<feature type="domain" description="Rieske" evidence="10">
    <location>
        <begin position="229"/>
        <end position="325"/>
    </location>
</feature>
<keyword evidence="4" id="KW-0479">Metal-binding</keyword>
<evidence type="ECO:0000259" key="10">
    <source>
        <dbReference type="PROSITE" id="PS51296"/>
    </source>
</evidence>
<dbReference type="PROSITE" id="PS51296">
    <property type="entry name" value="RIESKE"/>
    <property type="match status" value="1"/>
</dbReference>
<dbReference type="InterPro" id="IPR017941">
    <property type="entry name" value="Rieske_2Fe-2S"/>
</dbReference>
<dbReference type="Proteomes" id="UP001161391">
    <property type="component" value="Unassembled WGS sequence"/>
</dbReference>
<accession>A0ABQ5VCF8</accession>
<evidence type="ECO:0000256" key="1">
    <source>
        <dbReference type="ARBA" id="ARBA00004141"/>
    </source>
</evidence>
<feature type="transmembrane region" description="Helical" evidence="9">
    <location>
        <begin position="194"/>
        <end position="214"/>
    </location>
</feature>
<dbReference type="InterPro" id="IPR013130">
    <property type="entry name" value="Fe3_Rdtase_TM_dom"/>
</dbReference>
<protein>
    <recommendedName>
        <fullName evidence="10">Rieske domain-containing protein</fullName>
    </recommendedName>
</protein>
<keyword evidence="5 9" id="KW-1133">Transmembrane helix</keyword>
<dbReference type="PANTHER" id="PTHR21496:SF23">
    <property type="entry name" value="3-PHENYLPROPIONATE_CINNAMIC ACID DIOXYGENASE FERREDOXIN SUBUNIT"/>
    <property type="match status" value="1"/>
</dbReference>
<dbReference type="EMBL" id="BSNK01000002">
    <property type="protein sequence ID" value="GLQ25173.1"/>
    <property type="molecule type" value="Genomic_DNA"/>
</dbReference>
<keyword evidence="12" id="KW-1185">Reference proteome</keyword>
<evidence type="ECO:0000256" key="7">
    <source>
        <dbReference type="ARBA" id="ARBA00023014"/>
    </source>
</evidence>
<proteinExistence type="predicted"/>
<keyword evidence="6" id="KW-0408">Iron</keyword>
<evidence type="ECO:0000256" key="6">
    <source>
        <dbReference type="ARBA" id="ARBA00023004"/>
    </source>
</evidence>
<evidence type="ECO:0000256" key="8">
    <source>
        <dbReference type="ARBA" id="ARBA00023136"/>
    </source>
</evidence>
<feature type="transmembrane region" description="Helical" evidence="9">
    <location>
        <begin position="86"/>
        <end position="105"/>
    </location>
</feature>
<reference evidence="11" key="1">
    <citation type="journal article" date="2014" name="Int. J. Syst. Evol. Microbiol.">
        <title>Complete genome of a new Firmicutes species belonging to the dominant human colonic microbiota ('Ruminococcus bicirculans') reveals two chromosomes and a selective capacity to utilize plant glucans.</title>
        <authorList>
            <consortium name="NISC Comparative Sequencing Program"/>
            <person name="Wegmann U."/>
            <person name="Louis P."/>
            <person name="Goesmann A."/>
            <person name="Henrissat B."/>
            <person name="Duncan S.H."/>
            <person name="Flint H.J."/>
        </authorList>
    </citation>
    <scope>NUCLEOTIDE SEQUENCE</scope>
    <source>
        <strain evidence="11">NBRC 108219</strain>
    </source>
</reference>
<reference evidence="11" key="2">
    <citation type="submission" date="2023-01" db="EMBL/GenBank/DDBJ databases">
        <title>Draft genome sequence of Algimonas ampicilliniresistens strain NBRC 108219.</title>
        <authorList>
            <person name="Sun Q."/>
            <person name="Mori K."/>
        </authorList>
    </citation>
    <scope>NUCLEOTIDE SEQUENCE</scope>
    <source>
        <strain evidence="11">NBRC 108219</strain>
    </source>
</reference>
<keyword evidence="8 9" id="KW-0472">Membrane</keyword>
<dbReference type="PANTHER" id="PTHR21496">
    <property type="entry name" value="FERREDOXIN-RELATED"/>
    <property type="match status" value="1"/>
</dbReference>
<feature type="transmembrane region" description="Helical" evidence="9">
    <location>
        <begin position="45"/>
        <end position="66"/>
    </location>
</feature>
<dbReference type="Pfam" id="PF00355">
    <property type="entry name" value="Rieske"/>
    <property type="match status" value="1"/>
</dbReference>
<keyword evidence="2 9" id="KW-0812">Transmembrane</keyword>
<keyword evidence="7" id="KW-0411">Iron-sulfur</keyword>
<evidence type="ECO:0000313" key="12">
    <source>
        <dbReference type="Proteomes" id="UP001161391"/>
    </source>
</evidence>
<feature type="transmembrane region" description="Helical" evidence="9">
    <location>
        <begin position="135"/>
        <end position="156"/>
    </location>
</feature>
<feature type="transmembrane region" description="Helical" evidence="9">
    <location>
        <begin position="168"/>
        <end position="188"/>
    </location>
</feature>
<dbReference type="Pfam" id="PF01794">
    <property type="entry name" value="Ferric_reduct"/>
    <property type="match status" value="1"/>
</dbReference>
<dbReference type="Gene3D" id="2.102.10.10">
    <property type="entry name" value="Rieske [2Fe-2S] iron-sulphur domain"/>
    <property type="match status" value="1"/>
</dbReference>
<evidence type="ECO:0000256" key="2">
    <source>
        <dbReference type="ARBA" id="ARBA00022692"/>
    </source>
</evidence>
<evidence type="ECO:0000256" key="9">
    <source>
        <dbReference type="SAM" id="Phobius"/>
    </source>
</evidence>
<dbReference type="RefSeq" id="WP_284392423.1">
    <property type="nucleotide sequence ID" value="NZ_BSNK01000002.1"/>
</dbReference>
<organism evidence="11 12">
    <name type="scientific">Algimonas ampicilliniresistens</name>
    <dbReference type="NCBI Taxonomy" id="1298735"/>
    <lineage>
        <taxon>Bacteria</taxon>
        <taxon>Pseudomonadati</taxon>
        <taxon>Pseudomonadota</taxon>
        <taxon>Alphaproteobacteria</taxon>
        <taxon>Maricaulales</taxon>
        <taxon>Robiginitomaculaceae</taxon>
        <taxon>Algimonas</taxon>
    </lineage>
</organism>
<comment type="caution">
    <text evidence="11">The sequence shown here is derived from an EMBL/GenBank/DDBJ whole genome shotgun (WGS) entry which is preliminary data.</text>
</comment>
<sequence length="343" mass="36400">MSHAFVSVQWNGQKKAYDLILLAAIAVYLGTFTAVGIAQQAADPVVLIMRALGTCAIVLLHIILAIGPLARLSDRIKPLLYNRRHFGVVTALISLAHAALALMWYHGSGPINPISSAIGGYGDYVVPIEFPFESLGLAALLILGVMAATSHDFWLSRLSPPVWKALHMGVYAAYALLIGHVALGTAQFDKSGGLLIALTLGAVSLTALHIGAILKGRKADLASELSGEWMSAGRPDEIPLNRAITLTPKSGERIAVFRYEKGISAIVGVCSHQNGPLGEGCILGGLVTCPWHGFQFDPETGAAPPPFEDRVQTHEVKLEDGTIWVRSTPDPLGTTRPAVPVAT</sequence>
<comment type="subcellular location">
    <subcellularLocation>
        <location evidence="1">Membrane</location>
        <topology evidence="1">Multi-pass membrane protein</topology>
    </subcellularLocation>
</comment>
<feature type="transmembrane region" description="Helical" evidence="9">
    <location>
        <begin position="19"/>
        <end position="39"/>
    </location>
</feature>
<evidence type="ECO:0000256" key="3">
    <source>
        <dbReference type="ARBA" id="ARBA00022714"/>
    </source>
</evidence>